<dbReference type="Pfam" id="PF21294">
    <property type="entry name" value="Polysacc_lyase_14"/>
    <property type="match status" value="1"/>
</dbReference>
<organism evidence="3 4">
    <name type="scientific">Postia placenta MAD-698-R-SB12</name>
    <dbReference type="NCBI Taxonomy" id="670580"/>
    <lineage>
        <taxon>Eukaryota</taxon>
        <taxon>Fungi</taxon>
        <taxon>Dikarya</taxon>
        <taxon>Basidiomycota</taxon>
        <taxon>Agaricomycotina</taxon>
        <taxon>Agaricomycetes</taxon>
        <taxon>Polyporales</taxon>
        <taxon>Adustoporiaceae</taxon>
        <taxon>Rhodonia</taxon>
    </lineage>
</organism>
<dbReference type="AlphaFoldDB" id="A0A1X6ND19"/>
<keyword evidence="4" id="KW-1185">Reference proteome</keyword>
<dbReference type="OrthoDB" id="2395160at2759"/>
<evidence type="ECO:0000259" key="2">
    <source>
        <dbReference type="Pfam" id="PF21294"/>
    </source>
</evidence>
<name>A0A1X6ND19_9APHY</name>
<dbReference type="GeneID" id="36323346"/>
<reference evidence="3 4" key="1">
    <citation type="submission" date="2017-04" db="EMBL/GenBank/DDBJ databases">
        <title>Genome Sequence of the Model Brown-Rot Fungus Postia placenta SB12.</title>
        <authorList>
            <consortium name="DOE Joint Genome Institute"/>
            <person name="Gaskell J."/>
            <person name="Kersten P."/>
            <person name="Larrondo L.F."/>
            <person name="Canessa P."/>
            <person name="Martinez D."/>
            <person name="Hibbett D."/>
            <person name="Schmoll M."/>
            <person name="Kubicek C.P."/>
            <person name="Martinez A.T."/>
            <person name="Yadav J."/>
            <person name="Master E."/>
            <person name="Magnuson J.K."/>
            <person name="James T."/>
            <person name="Yaver D."/>
            <person name="Berka R."/>
            <person name="Labutti K."/>
            <person name="Lipzen A."/>
            <person name="Aerts A."/>
            <person name="Barry K."/>
            <person name="Henrissat B."/>
            <person name="Blanchette R."/>
            <person name="Grigoriev I."/>
            <person name="Cullen D."/>
        </authorList>
    </citation>
    <scope>NUCLEOTIDE SEQUENCE [LARGE SCALE GENOMIC DNA]</scope>
    <source>
        <strain evidence="3 4">MAD-698-R-SB12</strain>
    </source>
</reference>
<feature type="region of interest" description="Disordered" evidence="1">
    <location>
        <begin position="317"/>
        <end position="336"/>
    </location>
</feature>
<dbReference type="STRING" id="670580.A0A1X6ND19"/>
<dbReference type="PANTHER" id="PTHR40124:SF1">
    <property type="entry name" value="DISAGGREGATASE RELATED REPEAT PROTEIN"/>
    <property type="match status" value="1"/>
</dbReference>
<dbReference type="EMBL" id="KZ110592">
    <property type="protein sequence ID" value="OSX66420.1"/>
    <property type="molecule type" value="Genomic_DNA"/>
</dbReference>
<accession>A0A1X6ND19</accession>
<dbReference type="PANTHER" id="PTHR40124">
    <property type="match status" value="1"/>
</dbReference>
<evidence type="ECO:0000313" key="4">
    <source>
        <dbReference type="Proteomes" id="UP000194127"/>
    </source>
</evidence>
<protein>
    <submittedName>
        <fullName evidence="3">Polysaccharide lyase family 14 protein</fullName>
    </submittedName>
</protein>
<evidence type="ECO:0000313" key="3">
    <source>
        <dbReference type="EMBL" id="OSX66420.1"/>
    </source>
</evidence>
<sequence length="336" mass="35597">MICTSSLLSSQIVLPAALASEYSLTTSTSLPFPTSTLSSEDAQSFLVSSWSLSKGRVQDGAEDLSFVSDPYANGSSSSTTTAVSAASSTPVLQVTYPAGSYSHDTGGAQLYALWNASASAQFQSMLVTYEIAFESDFDWVKGGKLPGLRGGPDPDGCSGGSPANGSNCFSTRPMWRKQGEGEVYAYFLEPQNLCTNSNFRCNSEDYGTSIDRGSFTFQAGQWSQITMLVRLNDPPEAANGQVALYYNNVKAVDQRNLQYRSNPDVNIGGLYFSNTSWATPETVHTYFRNFQIWASTAPSNITAATAQSPSLGRAFGGSAGLQSRAAPEAGSGLGSG</sequence>
<dbReference type="Gene3D" id="2.60.120.200">
    <property type="match status" value="1"/>
</dbReference>
<keyword evidence="3" id="KW-0456">Lyase</keyword>
<feature type="domain" description="Polysaccharide lyase 14" evidence="2">
    <location>
        <begin position="87"/>
        <end position="290"/>
    </location>
</feature>
<dbReference type="InterPro" id="IPR048958">
    <property type="entry name" value="Polysacc_lyase_14"/>
</dbReference>
<dbReference type="RefSeq" id="XP_024343214.1">
    <property type="nucleotide sequence ID" value="XM_024478396.1"/>
</dbReference>
<proteinExistence type="predicted"/>
<dbReference type="GO" id="GO:0016829">
    <property type="term" value="F:lyase activity"/>
    <property type="evidence" value="ECO:0007669"/>
    <property type="project" value="UniProtKB-KW"/>
</dbReference>
<dbReference type="Proteomes" id="UP000194127">
    <property type="component" value="Unassembled WGS sequence"/>
</dbReference>
<evidence type="ECO:0000256" key="1">
    <source>
        <dbReference type="SAM" id="MobiDB-lite"/>
    </source>
</evidence>
<gene>
    <name evidence="3" type="ORF">POSPLADRAFT_1043856</name>
</gene>